<dbReference type="SUPFAM" id="SSF74653">
    <property type="entry name" value="TolA/TonB C-terminal domain"/>
    <property type="match status" value="1"/>
</dbReference>
<feature type="compositionally biased region" description="Basic and acidic residues" evidence="1">
    <location>
        <begin position="113"/>
        <end position="164"/>
    </location>
</feature>
<dbReference type="AlphaFoldDB" id="A0A3P1AXK9"/>
<sequence>MANINLFGKDWTNIVFEGRNKAYGAYKLRQENPKTTLLALLLGVVCIGLAFGGSVAYKSMFGDTFTSKKDVEEVSVTEIELPELPEPEPPVEEIKEEPIPEPEPEAADASKSVQEEVKFLETEVKKDNEVKNEQKTTQKDIDDTKTSGREDREADKSGDFKSKGEQTGGADKGSKGEGTGKKFSEDENKVHSFVQQKAAPNEGLPKFMQNFSRKFNAPDVGGNVKQIKVTLKFTVEKDGSFTDLQVLDDKQGVGNEAKRVLKSMPGWKPAQHNGKTVRSTFRLPITINVNN</sequence>
<evidence type="ECO:0000256" key="1">
    <source>
        <dbReference type="SAM" id="MobiDB-lite"/>
    </source>
</evidence>
<dbReference type="OrthoDB" id="1095452at2"/>
<name>A0A3P1AXK9_9FLAO</name>
<dbReference type="PANTHER" id="PTHR33446:SF2">
    <property type="entry name" value="PROTEIN TONB"/>
    <property type="match status" value="1"/>
</dbReference>
<dbReference type="Proteomes" id="UP000268372">
    <property type="component" value="Unassembled WGS sequence"/>
</dbReference>
<dbReference type="GO" id="GO:0031992">
    <property type="term" value="F:energy transducer activity"/>
    <property type="evidence" value="ECO:0007669"/>
    <property type="project" value="TreeGrafter"/>
</dbReference>
<reference evidence="3 4" key="1">
    <citation type="submission" date="2018-11" db="EMBL/GenBank/DDBJ databases">
        <title>Flavobacterium sp. nov., YIM 102796 draft genome.</title>
        <authorList>
            <person name="Li G."/>
            <person name="Jiang Y."/>
        </authorList>
    </citation>
    <scope>NUCLEOTIDE SEQUENCE [LARGE SCALE GENOMIC DNA]</scope>
    <source>
        <strain evidence="3 4">YIM 102796</strain>
    </source>
</reference>
<feature type="compositionally biased region" description="Acidic residues" evidence="1">
    <location>
        <begin position="80"/>
        <end position="91"/>
    </location>
</feature>
<dbReference type="GO" id="GO:0098797">
    <property type="term" value="C:plasma membrane protein complex"/>
    <property type="evidence" value="ECO:0007669"/>
    <property type="project" value="TreeGrafter"/>
</dbReference>
<dbReference type="Gene3D" id="3.30.1150.10">
    <property type="match status" value="1"/>
</dbReference>
<proteinExistence type="predicted"/>
<feature type="compositionally biased region" description="Basic and acidic residues" evidence="1">
    <location>
        <begin position="172"/>
        <end position="187"/>
    </location>
</feature>
<keyword evidence="2" id="KW-0472">Membrane</keyword>
<keyword evidence="2" id="KW-0812">Transmembrane</keyword>
<dbReference type="RefSeq" id="WP_124899737.1">
    <property type="nucleotide sequence ID" value="NZ_RQTJ01000021.1"/>
</dbReference>
<keyword evidence="4" id="KW-1185">Reference proteome</keyword>
<dbReference type="InterPro" id="IPR051045">
    <property type="entry name" value="TonB-dependent_transducer"/>
</dbReference>
<keyword evidence="2" id="KW-1133">Transmembrane helix</keyword>
<evidence type="ECO:0000313" key="3">
    <source>
        <dbReference type="EMBL" id="RRA93796.1"/>
    </source>
</evidence>
<dbReference type="PANTHER" id="PTHR33446">
    <property type="entry name" value="PROTEIN TONB-RELATED"/>
    <property type="match status" value="1"/>
</dbReference>
<accession>A0A3P1AXK9</accession>
<evidence type="ECO:0000313" key="4">
    <source>
        <dbReference type="Proteomes" id="UP000268372"/>
    </source>
</evidence>
<feature type="transmembrane region" description="Helical" evidence="2">
    <location>
        <begin position="37"/>
        <end position="57"/>
    </location>
</feature>
<feature type="region of interest" description="Disordered" evidence="1">
    <location>
        <begin position="78"/>
        <end position="187"/>
    </location>
</feature>
<comment type="caution">
    <text evidence="3">The sequence shown here is derived from an EMBL/GenBank/DDBJ whole genome shotgun (WGS) entry which is preliminary data.</text>
</comment>
<organism evidence="3 4">
    <name type="scientific">Paenimyroides viscosum</name>
    <dbReference type="NCBI Taxonomy" id="2488729"/>
    <lineage>
        <taxon>Bacteria</taxon>
        <taxon>Pseudomonadati</taxon>
        <taxon>Bacteroidota</taxon>
        <taxon>Flavobacteriia</taxon>
        <taxon>Flavobacteriales</taxon>
        <taxon>Flavobacteriaceae</taxon>
        <taxon>Paenimyroides</taxon>
    </lineage>
</organism>
<protein>
    <submittedName>
        <fullName evidence="3">Energy transducer TonB</fullName>
    </submittedName>
</protein>
<evidence type="ECO:0000256" key="2">
    <source>
        <dbReference type="SAM" id="Phobius"/>
    </source>
</evidence>
<dbReference type="EMBL" id="RQTJ01000021">
    <property type="protein sequence ID" value="RRA93796.1"/>
    <property type="molecule type" value="Genomic_DNA"/>
</dbReference>
<gene>
    <name evidence="3" type="ORF">EG242_09980</name>
</gene>